<evidence type="ECO:0000313" key="4">
    <source>
        <dbReference type="Proteomes" id="UP000501747"/>
    </source>
</evidence>
<dbReference type="KEGG" id="vhy:G7082_14815"/>
<dbReference type="Gene3D" id="1.10.260.40">
    <property type="entry name" value="lambda repressor-like DNA-binding domains"/>
    <property type="match status" value="1"/>
</dbReference>
<sequence length="207" mass="23934">MGLHLKIKEERSTLGISQEKLAEKIGVSTKAIANWENGSKRPGLENCKKLRTVFGVTLDYILKDDIELKSKYDEYAKLGEKILELVGEEYPIDFIKNYYIVAREPSILIPRTITEEFIDDINQRMSKLKDTNYKEIDSIQSDMGDFIFFWYKFNKAKHLISKNLKLGNLLLNSVSYTEKEVLEQLNNPIARDKPVLLLRNLMIGSLI</sequence>
<feature type="domain" description="HTH cro/C1-type" evidence="2">
    <location>
        <begin position="7"/>
        <end position="61"/>
    </location>
</feature>
<dbReference type="GO" id="GO:0003677">
    <property type="term" value="F:DNA binding"/>
    <property type="evidence" value="ECO:0007669"/>
    <property type="project" value="UniProtKB-KW"/>
</dbReference>
<accession>A0A6G8AXJ8</accession>
<dbReference type="InterPro" id="IPR001387">
    <property type="entry name" value="Cro/C1-type_HTH"/>
</dbReference>
<gene>
    <name evidence="3" type="ORF">G7082_14815</name>
</gene>
<organism evidence="3 4">
    <name type="scientific">Vagococcus hydrophili</name>
    <dbReference type="NCBI Taxonomy" id="2714947"/>
    <lineage>
        <taxon>Bacteria</taxon>
        <taxon>Bacillati</taxon>
        <taxon>Bacillota</taxon>
        <taxon>Bacilli</taxon>
        <taxon>Lactobacillales</taxon>
        <taxon>Enterococcaceae</taxon>
        <taxon>Vagococcus</taxon>
    </lineage>
</organism>
<dbReference type="PANTHER" id="PTHR46558:SF15">
    <property type="entry name" value="HELIX-TURN-HELIX DOMAIN PROTEIN"/>
    <property type="match status" value="1"/>
</dbReference>
<reference evidence="3 4" key="1">
    <citation type="submission" date="2020-03" db="EMBL/GenBank/DDBJ databases">
        <title>Vagococcus sp. nov., isolated from beetles.</title>
        <authorList>
            <person name="Hyun D.-W."/>
            <person name="Bae J.-W."/>
        </authorList>
    </citation>
    <scope>NUCLEOTIDE SEQUENCE [LARGE SCALE GENOMIC DNA]</scope>
    <source>
        <strain evidence="3 4">HDW17B</strain>
    </source>
</reference>
<proteinExistence type="predicted"/>
<dbReference type="PANTHER" id="PTHR46558">
    <property type="entry name" value="TRACRIPTIONAL REGULATORY PROTEIN-RELATED-RELATED"/>
    <property type="match status" value="1"/>
</dbReference>
<keyword evidence="1" id="KW-0238">DNA-binding</keyword>
<dbReference type="Proteomes" id="UP000501747">
    <property type="component" value="Chromosome"/>
</dbReference>
<dbReference type="Pfam" id="PF01381">
    <property type="entry name" value="HTH_3"/>
    <property type="match status" value="1"/>
</dbReference>
<keyword evidence="4" id="KW-1185">Reference proteome</keyword>
<dbReference type="CDD" id="cd00093">
    <property type="entry name" value="HTH_XRE"/>
    <property type="match status" value="1"/>
</dbReference>
<evidence type="ECO:0000259" key="2">
    <source>
        <dbReference type="PROSITE" id="PS50943"/>
    </source>
</evidence>
<dbReference type="PROSITE" id="PS50943">
    <property type="entry name" value="HTH_CROC1"/>
    <property type="match status" value="1"/>
</dbReference>
<dbReference type="SMART" id="SM00530">
    <property type="entry name" value="HTH_XRE"/>
    <property type="match status" value="1"/>
</dbReference>
<protein>
    <submittedName>
        <fullName evidence="3">Helix-turn-helix transcriptional regulator</fullName>
    </submittedName>
</protein>
<dbReference type="AlphaFoldDB" id="A0A6G8AXJ8"/>
<evidence type="ECO:0000256" key="1">
    <source>
        <dbReference type="ARBA" id="ARBA00023125"/>
    </source>
</evidence>
<evidence type="ECO:0000313" key="3">
    <source>
        <dbReference type="EMBL" id="QIL49682.1"/>
    </source>
</evidence>
<dbReference type="RefSeq" id="WP_166035967.1">
    <property type="nucleotide sequence ID" value="NZ_CP049887.1"/>
</dbReference>
<dbReference type="SUPFAM" id="SSF47413">
    <property type="entry name" value="lambda repressor-like DNA-binding domains"/>
    <property type="match status" value="1"/>
</dbReference>
<dbReference type="EMBL" id="CP049887">
    <property type="protein sequence ID" value="QIL49682.1"/>
    <property type="molecule type" value="Genomic_DNA"/>
</dbReference>
<dbReference type="InterPro" id="IPR010982">
    <property type="entry name" value="Lambda_DNA-bd_dom_sf"/>
</dbReference>
<name>A0A6G8AXJ8_9ENTE</name>